<feature type="compositionally biased region" description="Acidic residues" evidence="1">
    <location>
        <begin position="251"/>
        <end position="270"/>
    </location>
</feature>
<feature type="region of interest" description="Disordered" evidence="1">
    <location>
        <begin position="239"/>
        <end position="454"/>
    </location>
</feature>
<dbReference type="EMBL" id="CAJGYM010000003">
    <property type="protein sequence ID" value="CAD6185809.1"/>
    <property type="molecule type" value="Genomic_DNA"/>
</dbReference>
<evidence type="ECO:0000313" key="2">
    <source>
        <dbReference type="EMBL" id="CAD6185809.1"/>
    </source>
</evidence>
<feature type="region of interest" description="Disordered" evidence="1">
    <location>
        <begin position="63"/>
        <end position="105"/>
    </location>
</feature>
<comment type="caution">
    <text evidence="2">The sequence shown here is derived from an EMBL/GenBank/DDBJ whole genome shotgun (WGS) entry which is preliminary data.</text>
</comment>
<evidence type="ECO:0000313" key="3">
    <source>
        <dbReference type="Proteomes" id="UP000835052"/>
    </source>
</evidence>
<reference evidence="2" key="1">
    <citation type="submission" date="2020-10" db="EMBL/GenBank/DDBJ databases">
        <authorList>
            <person name="Kikuchi T."/>
        </authorList>
    </citation>
    <scope>NUCLEOTIDE SEQUENCE</scope>
    <source>
        <strain evidence="2">NKZ352</strain>
    </source>
</reference>
<feature type="compositionally biased region" description="Basic and acidic residues" evidence="1">
    <location>
        <begin position="293"/>
        <end position="305"/>
    </location>
</feature>
<keyword evidence="3" id="KW-1185">Reference proteome</keyword>
<gene>
    <name evidence="2" type="ORF">CAUJ_LOCUS1728</name>
</gene>
<accession>A0A8S1GRB9</accession>
<name>A0A8S1GRB9_9PELO</name>
<organism evidence="2 3">
    <name type="scientific">Caenorhabditis auriculariae</name>
    <dbReference type="NCBI Taxonomy" id="2777116"/>
    <lineage>
        <taxon>Eukaryota</taxon>
        <taxon>Metazoa</taxon>
        <taxon>Ecdysozoa</taxon>
        <taxon>Nematoda</taxon>
        <taxon>Chromadorea</taxon>
        <taxon>Rhabditida</taxon>
        <taxon>Rhabditina</taxon>
        <taxon>Rhabditomorpha</taxon>
        <taxon>Rhabditoidea</taxon>
        <taxon>Rhabditidae</taxon>
        <taxon>Peloderinae</taxon>
        <taxon>Caenorhabditis</taxon>
    </lineage>
</organism>
<feature type="compositionally biased region" description="Acidic residues" evidence="1">
    <location>
        <begin position="315"/>
        <end position="334"/>
    </location>
</feature>
<feature type="region of interest" description="Disordered" evidence="1">
    <location>
        <begin position="1"/>
        <end position="32"/>
    </location>
</feature>
<feature type="compositionally biased region" description="Low complexity" evidence="1">
    <location>
        <begin position="349"/>
        <end position="382"/>
    </location>
</feature>
<protein>
    <submittedName>
        <fullName evidence="2">Uncharacterized protein</fullName>
    </submittedName>
</protein>
<dbReference type="AlphaFoldDB" id="A0A8S1GRB9"/>
<dbReference type="Proteomes" id="UP000835052">
    <property type="component" value="Unassembled WGS sequence"/>
</dbReference>
<evidence type="ECO:0000256" key="1">
    <source>
        <dbReference type="SAM" id="MobiDB-lite"/>
    </source>
</evidence>
<feature type="compositionally biased region" description="Polar residues" evidence="1">
    <location>
        <begin position="398"/>
        <end position="407"/>
    </location>
</feature>
<sequence length="454" mass="49042">MPNRQNGPISDNSSSRSRSPIRGTIRRFLSGGEEDQTAPLYSVTMVPGWFGVATLVVNDTRRTENLEVKEPEEGEESPRSGSSSSESRQEENLTVVLDDSEEGEGEKGEEVGFFLSFLSEISQLNERCDQLNEPRHTKKEARLRKPLAHPVEGAYLAHKGQPKKERANIWKKSLLSRDVAPLPLMLAEAQEDEVVEARRDDPEGEFADLIAKNDAIETLTDVSSDYLYPEREQLAVFRAACRSPNPAPGEKEDEQESDEIVPETDYEADQGEVVVPAPSNVRREGECMEDEDGDRREGGADRVESPSRSGSSTSPDEDESAEGDSEDSEDDDEPAVPSAAAVGPPPSPASAAAAQAQAGAVPAPPTLAAAPAPGPTGRRGPPSRLNPWPGSKGVPAGSPTSGPSQSRPEGPGLPPENARANARRPIQTLKNMVKGKPYTPAQMEKLRKKIRRGY</sequence>
<proteinExistence type="predicted"/>
<feature type="compositionally biased region" description="Low complexity" evidence="1">
    <location>
        <begin position="9"/>
        <end position="27"/>
    </location>
</feature>